<dbReference type="EMBL" id="BSNU01000004">
    <property type="protein sequence ID" value="GLQ63759.1"/>
    <property type="molecule type" value="Genomic_DNA"/>
</dbReference>
<keyword evidence="3" id="KW-1185">Reference proteome</keyword>
<proteinExistence type="predicted"/>
<gene>
    <name evidence="2" type="ORF">GCM10007867_26040</name>
</gene>
<protein>
    <submittedName>
        <fullName evidence="2">Uncharacterized protein</fullName>
    </submittedName>
</protein>
<accession>A0AAV5NIJ2</accession>
<evidence type="ECO:0000313" key="3">
    <source>
        <dbReference type="Proteomes" id="UP001156614"/>
    </source>
</evidence>
<dbReference type="AlphaFoldDB" id="A0AAV5NIJ2"/>
<organism evidence="2 3">
    <name type="scientific">Gluconobacter cerinus</name>
    <dbReference type="NCBI Taxonomy" id="38307"/>
    <lineage>
        <taxon>Bacteria</taxon>
        <taxon>Pseudomonadati</taxon>
        <taxon>Pseudomonadota</taxon>
        <taxon>Alphaproteobacteria</taxon>
        <taxon>Acetobacterales</taxon>
        <taxon>Acetobacteraceae</taxon>
        <taxon>Gluconobacter</taxon>
    </lineage>
</organism>
<feature type="region of interest" description="Disordered" evidence="1">
    <location>
        <begin position="1"/>
        <end position="26"/>
    </location>
</feature>
<comment type="caution">
    <text evidence="2">The sequence shown here is derived from an EMBL/GenBank/DDBJ whole genome shotgun (WGS) entry which is preliminary data.</text>
</comment>
<sequence>MGCDRYATQERQGKESASARKAGSPAGFRPCEVGLLHVGLSLLVLMLGFNDPKSHKVQESLGKATIGVFLGW</sequence>
<dbReference type="Proteomes" id="UP001156614">
    <property type="component" value="Unassembled WGS sequence"/>
</dbReference>
<reference evidence="3" key="1">
    <citation type="journal article" date="2019" name="Int. J. Syst. Evol. Microbiol.">
        <title>The Global Catalogue of Microorganisms (GCM) 10K type strain sequencing project: providing services to taxonomists for standard genome sequencing and annotation.</title>
        <authorList>
            <consortium name="The Broad Institute Genomics Platform"/>
            <consortium name="The Broad Institute Genome Sequencing Center for Infectious Disease"/>
            <person name="Wu L."/>
            <person name="Ma J."/>
        </authorList>
    </citation>
    <scope>NUCLEOTIDE SEQUENCE [LARGE SCALE GENOMIC DNA]</scope>
    <source>
        <strain evidence="3">NBRC 3267</strain>
    </source>
</reference>
<name>A0AAV5NIJ2_9PROT</name>
<evidence type="ECO:0000256" key="1">
    <source>
        <dbReference type="SAM" id="MobiDB-lite"/>
    </source>
</evidence>
<evidence type="ECO:0000313" key="2">
    <source>
        <dbReference type="EMBL" id="GLQ63759.1"/>
    </source>
</evidence>
<feature type="compositionally biased region" description="Basic and acidic residues" evidence="1">
    <location>
        <begin position="7"/>
        <end position="18"/>
    </location>
</feature>